<dbReference type="GO" id="GO:0008270">
    <property type="term" value="F:zinc ion binding"/>
    <property type="evidence" value="ECO:0007669"/>
    <property type="project" value="UniProtKB-KW"/>
</dbReference>
<keyword evidence="1" id="KW-0863">Zinc-finger</keyword>
<dbReference type="InterPro" id="IPR013087">
    <property type="entry name" value="Znf_C2H2_type"/>
</dbReference>
<dbReference type="PROSITE" id="PS50157">
    <property type="entry name" value="ZINC_FINGER_C2H2_2"/>
    <property type="match status" value="1"/>
</dbReference>
<keyword evidence="1" id="KW-0862">Zinc</keyword>
<protein>
    <submittedName>
        <fullName evidence="3">C2H2-type domain-containing protein</fullName>
    </submittedName>
</protein>
<dbReference type="Gene3D" id="3.30.160.60">
    <property type="entry name" value="Classic Zinc Finger"/>
    <property type="match status" value="1"/>
</dbReference>
<dbReference type="PROSITE" id="PS00028">
    <property type="entry name" value="ZINC_FINGER_C2H2_1"/>
    <property type="match status" value="1"/>
</dbReference>
<dbReference type="Proteomes" id="UP000005237">
    <property type="component" value="Unassembled WGS sequence"/>
</dbReference>
<name>A0A8R1I810_CAEJA</name>
<dbReference type="AlphaFoldDB" id="A0A8R1I810"/>
<keyword evidence="1" id="KW-0479">Metal-binding</keyword>
<evidence type="ECO:0000259" key="2">
    <source>
        <dbReference type="PROSITE" id="PS50157"/>
    </source>
</evidence>
<sequence>MASPPKAFNPPPNFLFTKEEYGKKLTNLEYRIQRIKKRNERKSMSLLMAEIIDNAQEKKPQPSSSPEDLILPPDGQYICDECNSNERTPYQLCEHKAIYHSSSDQRAWKCVYCKTKFGRRGGLRRHVQMVHMQMMHKCPIKSCTHPGYKCTKVGICTGSAISRNCDISKPEISKPR</sequence>
<proteinExistence type="predicted"/>
<reference evidence="3" key="2">
    <citation type="submission" date="2022-06" db="UniProtKB">
        <authorList>
            <consortium name="EnsemblMetazoa"/>
        </authorList>
    </citation>
    <scope>IDENTIFICATION</scope>
    <source>
        <strain evidence="3">DF5081</strain>
    </source>
</reference>
<dbReference type="SMART" id="SM00355">
    <property type="entry name" value="ZnF_C2H2"/>
    <property type="match status" value="2"/>
</dbReference>
<organism evidence="3 4">
    <name type="scientific">Caenorhabditis japonica</name>
    <dbReference type="NCBI Taxonomy" id="281687"/>
    <lineage>
        <taxon>Eukaryota</taxon>
        <taxon>Metazoa</taxon>
        <taxon>Ecdysozoa</taxon>
        <taxon>Nematoda</taxon>
        <taxon>Chromadorea</taxon>
        <taxon>Rhabditida</taxon>
        <taxon>Rhabditina</taxon>
        <taxon>Rhabditomorpha</taxon>
        <taxon>Rhabditoidea</taxon>
        <taxon>Rhabditidae</taxon>
        <taxon>Peloderinae</taxon>
        <taxon>Caenorhabditis</taxon>
    </lineage>
</organism>
<evidence type="ECO:0000313" key="4">
    <source>
        <dbReference type="Proteomes" id="UP000005237"/>
    </source>
</evidence>
<evidence type="ECO:0000256" key="1">
    <source>
        <dbReference type="PROSITE-ProRule" id="PRU00042"/>
    </source>
</evidence>
<evidence type="ECO:0000313" key="3">
    <source>
        <dbReference type="EnsemblMetazoa" id="CJA25637.1"/>
    </source>
</evidence>
<accession>A0A8R1I810</accession>
<dbReference type="EnsemblMetazoa" id="CJA25637.1">
    <property type="protein sequence ID" value="CJA25637.1"/>
    <property type="gene ID" value="WBGene00181209"/>
</dbReference>
<reference evidence="4" key="1">
    <citation type="submission" date="2010-08" db="EMBL/GenBank/DDBJ databases">
        <authorList>
            <consortium name="Caenorhabditis japonica Sequencing Consortium"/>
            <person name="Wilson R.K."/>
        </authorList>
    </citation>
    <scope>NUCLEOTIDE SEQUENCE [LARGE SCALE GENOMIC DNA]</scope>
    <source>
        <strain evidence="4">DF5081</strain>
    </source>
</reference>
<feature type="domain" description="C2H2-type" evidence="2">
    <location>
        <begin position="108"/>
        <end position="131"/>
    </location>
</feature>
<keyword evidence="4" id="KW-1185">Reference proteome</keyword>